<dbReference type="CDD" id="cd23399">
    <property type="entry name" value="beta-trefoil_ABD_ABFB"/>
    <property type="match status" value="1"/>
</dbReference>
<dbReference type="InterPro" id="IPR036195">
    <property type="entry name" value="AbfB_ABD_sf"/>
</dbReference>
<feature type="region of interest" description="Disordered" evidence="1">
    <location>
        <begin position="40"/>
        <end position="86"/>
    </location>
</feature>
<comment type="caution">
    <text evidence="3">The sequence shown here is derived from an EMBL/GenBank/DDBJ whole genome shotgun (WGS) entry which is preliminary data.</text>
</comment>
<dbReference type="Gene3D" id="2.80.10.50">
    <property type="match status" value="1"/>
</dbReference>
<dbReference type="InterPro" id="IPR007934">
    <property type="entry name" value="AbfB_ABD"/>
</dbReference>
<proteinExistence type="predicted"/>
<feature type="domain" description="Alpha-L-arabinofuranosidase B arabinose-binding" evidence="2">
    <location>
        <begin position="123"/>
        <end position="225"/>
    </location>
</feature>
<dbReference type="SUPFAM" id="SSF110221">
    <property type="entry name" value="AbfB domain"/>
    <property type="match status" value="1"/>
</dbReference>
<sequence>MPEEHNSETLRPLLALAAASVLAIVSYATAATMMLESPVTPATGSRQLPQAGALPGTPPPASPPVSVQPAPSTDPVAAQSLRPQRPRVITTGAKASATKSPSASPSPTPVTLVVGSTVALAVPALPDHLLRHYNFVARVDLITAASKPLDRLDAQFQVRAGRADSSCVSLESVNYPGHFLRHRDSLLRLDRAGAPGSFDQDATFCTVATAGGFALRSSTFPAYHLVLNGGWVRFEQRTAEQATVFRAVPPL</sequence>
<evidence type="ECO:0000313" key="3">
    <source>
        <dbReference type="EMBL" id="MDI6099534.1"/>
    </source>
</evidence>
<dbReference type="EMBL" id="JASCTH010000007">
    <property type="protein sequence ID" value="MDI6099534.1"/>
    <property type="molecule type" value="Genomic_DNA"/>
</dbReference>
<organism evidence="3 4">
    <name type="scientific">Actinoplanes sandaracinus</name>
    <dbReference type="NCBI Taxonomy" id="3045177"/>
    <lineage>
        <taxon>Bacteria</taxon>
        <taxon>Bacillati</taxon>
        <taxon>Actinomycetota</taxon>
        <taxon>Actinomycetes</taxon>
        <taxon>Micromonosporales</taxon>
        <taxon>Micromonosporaceae</taxon>
        <taxon>Actinoplanes</taxon>
    </lineage>
</organism>
<evidence type="ECO:0000256" key="1">
    <source>
        <dbReference type="SAM" id="MobiDB-lite"/>
    </source>
</evidence>
<name>A0ABT6WII2_9ACTN</name>
<gene>
    <name evidence="3" type="ORF">QLQ12_13100</name>
</gene>
<reference evidence="3 4" key="1">
    <citation type="submission" date="2023-05" db="EMBL/GenBank/DDBJ databases">
        <title>Actinoplanes sp. NEAU-A12 genome sequencing.</title>
        <authorList>
            <person name="Wang Z.-S."/>
        </authorList>
    </citation>
    <scope>NUCLEOTIDE SEQUENCE [LARGE SCALE GENOMIC DNA]</scope>
    <source>
        <strain evidence="3 4">NEAU-A12</strain>
    </source>
</reference>
<dbReference type="Pfam" id="PF05270">
    <property type="entry name" value="AbfB"/>
    <property type="match status" value="1"/>
</dbReference>
<keyword evidence="4" id="KW-1185">Reference proteome</keyword>
<feature type="compositionally biased region" description="Low complexity" evidence="1">
    <location>
        <begin position="64"/>
        <end position="73"/>
    </location>
</feature>
<protein>
    <submittedName>
        <fullName evidence="3">AbfB domain-containing protein</fullName>
    </submittedName>
</protein>
<dbReference type="RefSeq" id="WP_282759766.1">
    <property type="nucleotide sequence ID" value="NZ_JASCTH010000007.1"/>
</dbReference>
<evidence type="ECO:0000259" key="2">
    <source>
        <dbReference type="Pfam" id="PF05270"/>
    </source>
</evidence>
<evidence type="ECO:0000313" key="4">
    <source>
        <dbReference type="Proteomes" id="UP001241758"/>
    </source>
</evidence>
<dbReference type="Proteomes" id="UP001241758">
    <property type="component" value="Unassembled WGS sequence"/>
</dbReference>
<accession>A0ABT6WII2</accession>